<dbReference type="InterPro" id="IPR036236">
    <property type="entry name" value="Znf_C2H2_sf"/>
</dbReference>
<dbReference type="Gene3D" id="3.30.160.60">
    <property type="entry name" value="Classic Zinc Finger"/>
    <property type="match status" value="1"/>
</dbReference>
<keyword evidence="1" id="KW-0862">Zinc</keyword>
<name>A0A8H8CZQ9_AJECA</name>
<organism evidence="3 4">
    <name type="scientific">Ajellomyces capsulatus</name>
    <name type="common">Darling's disease fungus</name>
    <name type="synonym">Histoplasma capsulatum</name>
    <dbReference type="NCBI Taxonomy" id="5037"/>
    <lineage>
        <taxon>Eukaryota</taxon>
        <taxon>Fungi</taxon>
        <taxon>Dikarya</taxon>
        <taxon>Ascomycota</taxon>
        <taxon>Pezizomycotina</taxon>
        <taxon>Eurotiomycetes</taxon>
        <taxon>Eurotiomycetidae</taxon>
        <taxon>Onygenales</taxon>
        <taxon>Ajellomycetaceae</taxon>
        <taxon>Histoplasma</taxon>
    </lineage>
</organism>
<gene>
    <name evidence="3" type="ORF">I7I52_07133</name>
</gene>
<dbReference type="EMBL" id="JAEVHI010000003">
    <property type="protein sequence ID" value="KAG5296446.1"/>
    <property type="molecule type" value="Genomic_DNA"/>
</dbReference>
<feature type="domain" description="C2H2-type" evidence="2">
    <location>
        <begin position="69"/>
        <end position="99"/>
    </location>
</feature>
<evidence type="ECO:0000256" key="1">
    <source>
        <dbReference type="PROSITE-ProRule" id="PRU00042"/>
    </source>
</evidence>
<dbReference type="PROSITE" id="PS00028">
    <property type="entry name" value="ZINC_FINGER_C2H2_1"/>
    <property type="match status" value="1"/>
</dbReference>
<dbReference type="InterPro" id="IPR013087">
    <property type="entry name" value="Znf_C2H2_type"/>
</dbReference>
<dbReference type="PANTHER" id="PTHR46179">
    <property type="entry name" value="ZINC FINGER PROTEIN"/>
    <property type="match status" value="1"/>
</dbReference>
<keyword evidence="1" id="KW-0863">Zinc-finger</keyword>
<comment type="caution">
    <text evidence="3">The sequence shown here is derived from an EMBL/GenBank/DDBJ whole genome shotgun (WGS) entry which is preliminary data.</text>
</comment>
<reference evidence="3 4" key="1">
    <citation type="submission" date="2021-01" db="EMBL/GenBank/DDBJ databases">
        <title>Chromosome-level genome assembly of a human fungal pathogen reveals clustering of transcriptionally co-regulated genes.</title>
        <authorList>
            <person name="Voorhies M."/>
            <person name="Cohen S."/>
            <person name="Shea T.P."/>
            <person name="Petrus S."/>
            <person name="Munoz J.F."/>
            <person name="Poplawski S."/>
            <person name="Goldman W.E."/>
            <person name="Michael T."/>
            <person name="Cuomo C.A."/>
            <person name="Sil A."/>
            <person name="Beyhan S."/>
        </authorList>
    </citation>
    <scope>NUCLEOTIDE SEQUENCE [LARGE SCALE GENOMIC DNA]</scope>
    <source>
        <strain evidence="3 4">G184AR</strain>
    </source>
</reference>
<dbReference type="GO" id="GO:0005634">
    <property type="term" value="C:nucleus"/>
    <property type="evidence" value="ECO:0007669"/>
    <property type="project" value="TreeGrafter"/>
</dbReference>
<dbReference type="PROSITE" id="PS50157">
    <property type="entry name" value="ZINC_FINGER_C2H2_2"/>
    <property type="match status" value="1"/>
</dbReference>
<accession>A0A8H8CZQ9</accession>
<evidence type="ECO:0000259" key="2">
    <source>
        <dbReference type="PROSITE" id="PS50157"/>
    </source>
</evidence>
<dbReference type="VEuPathDB" id="FungiDB:I7I52_07133"/>
<sequence length="197" mass="23628">MPKEIKIAQEVPSVMVDDSELQLAARRTREPPKNAGQIYCDHPDCRNHIPYFKRRSDWSKHMDKHDHPYRCMIPGCNQSFTRKYHVRRHVEEIHQKGKKWMCPYSDCDRSSGNGFARERDLKNHIHHHIHTKQDCFLRAEITRLQWEVMEKDSRLEEMKMKLKQLWELTEKDTCFTFSPFIQLPSFAEFEAGVSEWV</sequence>
<dbReference type="Proteomes" id="UP000670092">
    <property type="component" value="Unassembled WGS sequence"/>
</dbReference>
<evidence type="ECO:0000313" key="4">
    <source>
        <dbReference type="Proteomes" id="UP000670092"/>
    </source>
</evidence>
<dbReference type="InterPro" id="IPR059095">
    <property type="entry name" value="Znf_C2H2_17_2nd"/>
</dbReference>
<dbReference type="GO" id="GO:0008270">
    <property type="term" value="F:zinc ion binding"/>
    <property type="evidence" value="ECO:0007669"/>
    <property type="project" value="UniProtKB-KW"/>
</dbReference>
<dbReference type="SMART" id="SM00355">
    <property type="entry name" value="ZnF_C2H2"/>
    <property type="match status" value="3"/>
</dbReference>
<keyword evidence="1" id="KW-0479">Metal-binding</keyword>
<evidence type="ECO:0000313" key="3">
    <source>
        <dbReference type="EMBL" id="KAG5296446.1"/>
    </source>
</evidence>
<dbReference type="InterPro" id="IPR051061">
    <property type="entry name" value="Zinc_finger_trans_reg"/>
</dbReference>
<protein>
    <recommendedName>
        <fullName evidence="2">C2H2-type domain-containing protein</fullName>
    </recommendedName>
</protein>
<dbReference type="AlphaFoldDB" id="A0A8H8CZQ9"/>
<dbReference type="GO" id="GO:0006357">
    <property type="term" value="P:regulation of transcription by RNA polymerase II"/>
    <property type="evidence" value="ECO:0007669"/>
    <property type="project" value="TreeGrafter"/>
</dbReference>
<proteinExistence type="predicted"/>
<dbReference type="Pfam" id="PF26176">
    <property type="entry name" value="zf_C2H2_17_2"/>
    <property type="match status" value="1"/>
</dbReference>
<dbReference type="OrthoDB" id="5305647at2759"/>
<dbReference type="PANTHER" id="PTHR46179:SF24">
    <property type="entry name" value="C2H2-TYPE DOMAIN-CONTAINING PROTEIN"/>
    <property type="match status" value="1"/>
</dbReference>
<dbReference type="SUPFAM" id="SSF57667">
    <property type="entry name" value="beta-beta-alpha zinc fingers"/>
    <property type="match status" value="1"/>
</dbReference>